<comment type="caution">
    <text evidence="1">The sequence shown here is derived from an EMBL/GenBank/DDBJ whole genome shotgun (WGS) entry which is preliminary data.</text>
</comment>
<dbReference type="Gene3D" id="3.30.460.40">
    <property type="match status" value="1"/>
</dbReference>
<accession>A0A6I4V1J7</accession>
<protein>
    <submittedName>
        <fullName evidence="1">Uncharacterized protein</fullName>
    </submittedName>
</protein>
<organism evidence="1 2">
    <name type="scientific">Pontixanthobacter luteolus</name>
    <dbReference type="NCBI Taxonomy" id="295089"/>
    <lineage>
        <taxon>Bacteria</taxon>
        <taxon>Pseudomonadati</taxon>
        <taxon>Pseudomonadota</taxon>
        <taxon>Alphaproteobacteria</taxon>
        <taxon>Sphingomonadales</taxon>
        <taxon>Erythrobacteraceae</taxon>
        <taxon>Pontixanthobacter</taxon>
    </lineage>
</organism>
<dbReference type="RefSeq" id="WP_160730978.1">
    <property type="nucleotide sequence ID" value="NZ_WTYP01000002.1"/>
</dbReference>
<reference evidence="1 2" key="1">
    <citation type="submission" date="2019-12" db="EMBL/GenBank/DDBJ databases">
        <title>Genomic-based taxomic classification of the family Erythrobacteraceae.</title>
        <authorList>
            <person name="Xu L."/>
        </authorList>
    </citation>
    <scope>NUCLEOTIDE SEQUENCE [LARGE SCALE GENOMIC DNA]</scope>
    <source>
        <strain evidence="1 2">SW-109</strain>
    </source>
</reference>
<dbReference type="Pfam" id="PF14907">
    <property type="entry name" value="NTP_transf_5"/>
    <property type="match status" value="1"/>
</dbReference>
<gene>
    <name evidence="1" type="ORF">GRI43_10025</name>
</gene>
<sequence>MARIDRKATGRKLLRLLGRTEHQRNLIIENDQEWSDLLALASEHRLMPRLHARLERGEIALSPPDEHRERLRQAHRESALLNLAYRTEMFAAVEALAAAGMQPVSLKGAWLAWYAYPSAAERPLRDIDLLLPAEQALPAFELLRARGFRQTEASASAPAEMIGRAKHLPPLTSPSGVEFELHMHAWEPRGAVEWPMPPLIDNRIIANARPGGAGDPCLYPKPQHMLAHLCIHAAYSHRFDVGPLVLSDIQALIHREQIDWASFWRDAHDGGWHRGAALVMRLYFLWMQRDIQVLSGSEPLAPMDAVDAAECLLFQNPAQRHDLGAAASVYAKGGVFSRIGQIRRRLAGGNRARVPAGGESSESFPAWILRRGKQSASSIADRNLRAAARQHARIGEWLDEGKA</sequence>
<keyword evidence="2" id="KW-1185">Reference proteome</keyword>
<dbReference type="InterPro" id="IPR039498">
    <property type="entry name" value="NTP_transf_5"/>
</dbReference>
<dbReference type="OrthoDB" id="7866545at2"/>
<dbReference type="EMBL" id="WTYP01000002">
    <property type="protein sequence ID" value="MXP47718.1"/>
    <property type="molecule type" value="Genomic_DNA"/>
</dbReference>
<dbReference type="AlphaFoldDB" id="A0A6I4V1J7"/>
<name>A0A6I4V1J7_9SPHN</name>
<evidence type="ECO:0000313" key="2">
    <source>
        <dbReference type="Proteomes" id="UP000471435"/>
    </source>
</evidence>
<evidence type="ECO:0000313" key="1">
    <source>
        <dbReference type="EMBL" id="MXP47718.1"/>
    </source>
</evidence>
<dbReference type="Proteomes" id="UP000471435">
    <property type="component" value="Unassembled WGS sequence"/>
</dbReference>
<proteinExistence type="predicted"/>